<accession>A0AAD2GGB0</accession>
<gene>
    <name evidence="2" type="ORF">FGAF848_13750</name>
</gene>
<evidence type="ECO:0008006" key="4">
    <source>
        <dbReference type="Google" id="ProtNLM"/>
    </source>
</evidence>
<dbReference type="InterPro" id="IPR010090">
    <property type="entry name" value="Phage_tape_meas"/>
</dbReference>
<dbReference type="Proteomes" id="UP001190091">
    <property type="component" value="Unassembled WGS sequence"/>
</dbReference>
<name>A0AAD2GGB0_ECOLX</name>
<reference evidence="2" key="1">
    <citation type="submission" date="2023-10" db="EMBL/GenBank/DDBJ databases">
        <authorList>
            <person name="Leclercq S."/>
        </authorList>
    </citation>
    <scope>NUCLEOTIDE SEQUENCE</scope>
    <source>
        <strain evidence="2">F848</strain>
    </source>
</reference>
<proteinExistence type="predicted"/>
<feature type="coiled-coil region" evidence="1">
    <location>
        <begin position="86"/>
        <end position="169"/>
    </location>
</feature>
<sequence length="325" mass="36826">MKTLDIRVAFSAVDRLTRPTENARRMMGQLGDSIQRTQGAIKNLERHARSFDRAREAANKAGNGIVRAQRQLSALQQIQRAGTVLSDKQKKLMNDLSLKLERLNEVRAREVQRMRELGGELRRHGIALSGSDNTIQQAIRRTQQYNDQLERERQALARVTQARQQYSRAQETAGKLKTVGLTAVGTAAAGGYAAGRFLQPAVSFGKEMSRVQALTRIDKNSPQFKALREQAIKLGSETQFTAGDAASGQASLPWPASHHRPYRRRYPACLIWQWLQGWTWDRLPISVRISSHSLVCPLTRWIAWVTRWPPPSHEPIRISVRWVKP</sequence>
<organism evidence="2 3">
    <name type="scientific">Escherichia coli</name>
    <dbReference type="NCBI Taxonomy" id="562"/>
    <lineage>
        <taxon>Bacteria</taxon>
        <taxon>Pseudomonadati</taxon>
        <taxon>Pseudomonadota</taxon>
        <taxon>Gammaproteobacteria</taxon>
        <taxon>Enterobacterales</taxon>
        <taxon>Enterobacteriaceae</taxon>
        <taxon>Escherichia</taxon>
    </lineage>
</organism>
<evidence type="ECO:0000313" key="3">
    <source>
        <dbReference type="Proteomes" id="UP001190091"/>
    </source>
</evidence>
<protein>
    <recommendedName>
        <fullName evidence="4">Tail protein (Modular protein)</fullName>
    </recommendedName>
</protein>
<keyword evidence="1" id="KW-0175">Coiled coil</keyword>
<evidence type="ECO:0000256" key="1">
    <source>
        <dbReference type="SAM" id="Coils"/>
    </source>
</evidence>
<dbReference type="NCBIfam" id="TIGR01760">
    <property type="entry name" value="tape_meas_TP901"/>
    <property type="match status" value="1"/>
</dbReference>
<dbReference type="EMBL" id="CAUZHL010000002">
    <property type="protein sequence ID" value="CAK1208772.1"/>
    <property type="molecule type" value="Genomic_DNA"/>
</dbReference>
<evidence type="ECO:0000313" key="2">
    <source>
        <dbReference type="EMBL" id="CAK1208772.1"/>
    </source>
</evidence>
<comment type="caution">
    <text evidence="2">The sequence shown here is derived from an EMBL/GenBank/DDBJ whole genome shotgun (WGS) entry which is preliminary data.</text>
</comment>
<dbReference type="AlphaFoldDB" id="A0AAD2GGB0"/>